<dbReference type="Pfam" id="PF00126">
    <property type="entry name" value="HTH_1"/>
    <property type="match status" value="1"/>
</dbReference>
<evidence type="ECO:0000313" key="6">
    <source>
        <dbReference type="EMBL" id="AWB67244.1"/>
    </source>
</evidence>
<dbReference type="SUPFAM" id="SSF53850">
    <property type="entry name" value="Periplasmic binding protein-like II"/>
    <property type="match status" value="1"/>
</dbReference>
<keyword evidence="4" id="KW-0804">Transcription</keyword>
<dbReference type="PANTHER" id="PTHR30537:SF5">
    <property type="entry name" value="HTH-TYPE TRANSCRIPTIONAL ACTIVATOR TTDR-RELATED"/>
    <property type="match status" value="1"/>
</dbReference>
<evidence type="ECO:0000259" key="5">
    <source>
        <dbReference type="PROSITE" id="PS50931"/>
    </source>
</evidence>
<gene>
    <name evidence="6" type="ORF">C2869_12695</name>
</gene>
<evidence type="ECO:0000256" key="4">
    <source>
        <dbReference type="ARBA" id="ARBA00023163"/>
    </source>
</evidence>
<name>A0A2S0VSQ4_9ALTE</name>
<dbReference type="GO" id="GO:0003677">
    <property type="term" value="F:DNA binding"/>
    <property type="evidence" value="ECO:0007669"/>
    <property type="project" value="UniProtKB-KW"/>
</dbReference>
<evidence type="ECO:0000313" key="7">
    <source>
        <dbReference type="Proteomes" id="UP000244441"/>
    </source>
</evidence>
<dbReference type="Proteomes" id="UP000244441">
    <property type="component" value="Chromosome"/>
</dbReference>
<dbReference type="AlphaFoldDB" id="A0A2S0VSQ4"/>
<dbReference type="PANTHER" id="PTHR30537">
    <property type="entry name" value="HTH-TYPE TRANSCRIPTIONAL REGULATOR"/>
    <property type="match status" value="1"/>
</dbReference>
<proteinExistence type="inferred from homology"/>
<dbReference type="InterPro" id="IPR000847">
    <property type="entry name" value="LysR_HTH_N"/>
</dbReference>
<dbReference type="InterPro" id="IPR036390">
    <property type="entry name" value="WH_DNA-bd_sf"/>
</dbReference>
<dbReference type="SUPFAM" id="SSF46785">
    <property type="entry name" value="Winged helix' DNA-binding domain"/>
    <property type="match status" value="1"/>
</dbReference>
<organism evidence="6 7">
    <name type="scientific">Saccharobesus litoralis</name>
    <dbReference type="NCBI Taxonomy" id="2172099"/>
    <lineage>
        <taxon>Bacteria</taxon>
        <taxon>Pseudomonadati</taxon>
        <taxon>Pseudomonadota</taxon>
        <taxon>Gammaproteobacteria</taxon>
        <taxon>Alteromonadales</taxon>
        <taxon>Alteromonadaceae</taxon>
        <taxon>Saccharobesus</taxon>
    </lineage>
</organism>
<comment type="similarity">
    <text evidence="1">Belongs to the LysR transcriptional regulatory family.</text>
</comment>
<dbReference type="InterPro" id="IPR058163">
    <property type="entry name" value="LysR-type_TF_proteobact-type"/>
</dbReference>
<accession>A0A2S0VSQ4</accession>
<dbReference type="PROSITE" id="PS50931">
    <property type="entry name" value="HTH_LYSR"/>
    <property type="match status" value="1"/>
</dbReference>
<dbReference type="InterPro" id="IPR036388">
    <property type="entry name" value="WH-like_DNA-bd_sf"/>
</dbReference>
<dbReference type="EMBL" id="CP026604">
    <property type="protein sequence ID" value="AWB67244.1"/>
    <property type="molecule type" value="Genomic_DNA"/>
</dbReference>
<dbReference type="CDD" id="cd08422">
    <property type="entry name" value="PBP2_CrgA_like"/>
    <property type="match status" value="1"/>
</dbReference>
<feature type="domain" description="HTH lysR-type" evidence="5">
    <location>
        <begin position="1"/>
        <end position="58"/>
    </location>
</feature>
<evidence type="ECO:0000256" key="1">
    <source>
        <dbReference type="ARBA" id="ARBA00009437"/>
    </source>
</evidence>
<dbReference type="GO" id="GO:0003700">
    <property type="term" value="F:DNA-binding transcription factor activity"/>
    <property type="evidence" value="ECO:0007669"/>
    <property type="project" value="InterPro"/>
</dbReference>
<dbReference type="KEGG" id="cate:C2869_12695"/>
<keyword evidence="2" id="KW-0805">Transcription regulation</keyword>
<dbReference type="FunFam" id="1.10.10.10:FF:000001">
    <property type="entry name" value="LysR family transcriptional regulator"/>
    <property type="match status" value="1"/>
</dbReference>
<keyword evidence="3" id="KW-0238">DNA-binding</keyword>
<dbReference type="OrthoDB" id="9786526at2"/>
<sequence>MDVQQLHIFVEVVNAGSFAKAARILDRDPSLISRSIASLEAHLGVRLFQRSTRVLSLTDSGARYLARIKPILDALSEAEDELRVESGKVSGRVTLTASVAFGQMCLLPLMAELMATFPLIDLDLKLTDSNLDLLEENIDLAIRLTPAFESDLIGYKLFNTHYKVVASPEYLNNHSSIQSPDDLEHHKCLVFSMAQYRTAWMFINNDGQQTKININSQLALSSALALKECTKQGLGVCLLADWLIKDEIKQGNLVDVLPEYKVTATDFHTAAWLLYPSRHYVPNRVRAVIEFLKNKLADNNFI</sequence>
<dbReference type="Gene3D" id="1.10.10.10">
    <property type="entry name" value="Winged helix-like DNA-binding domain superfamily/Winged helix DNA-binding domain"/>
    <property type="match status" value="1"/>
</dbReference>
<dbReference type="InterPro" id="IPR005119">
    <property type="entry name" value="LysR_subst-bd"/>
</dbReference>
<dbReference type="Gene3D" id="3.40.190.290">
    <property type="match status" value="1"/>
</dbReference>
<evidence type="ECO:0000256" key="3">
    <source>
        <dbReference type="ARBA" id="ARBA00023125"/>
    </source>
</evidence>
<reference evidence="6 7" key="1">
    <citation type="submission" date="2018-01" db="EMBL/GenBank/DDBJ databases">
        <title>Genome sequence of a Cantenovulum-like bacteria.</title>
        <authorList>
            <person name="Tan W.R."/>
            <person name="Lau N.-S."/>
            <person name="Go F."/>
            <person name="Amirul A.-A.A."/>
        </authorList>
    </citation>
    <scope>NUCLEOTIDE SEQUENCE [LARGE SCALE GENOMIC DNA]</scope>
    <source>
        <strain evidence="6 7">CCB-QB4</strain>
    </source>
</reference>
<protein>
    <submittedName>
        <fullName evidence="6">LysR family transcriptional regulator</fullName>
    </submittedName>
</protein>
<dbReference type="Pfam" id="PF03466">
    <property type="entry name" value="LysR_substrate"/>
    <property type="match status" value="1"/>
</dbReference>
<evidence type="ECO:0000256" key="2">
    <source>
        <dbReference type="ARBA" id="ARBA00023015"/>
    </source>
</evidence>
<keyword evidence="7" id="KW-1185">Reference proteome</keyword>